<sequence>MIYKKYGTTFKNMRKDNKFKLTDFKSIGIAPSTLSEFERGKTMIGLEKIDAALQLIGSSLSEYDNFLNHYTSTNSLDIFHDVEEAVIHNDLNKLNQIYKICQHTDQKIICLSIKILLGKAKTEEKDDLVSFLYDIKNWGGKELYIFYILIEHISPKDILNILKELNTKGEGMYASPKYNRGLVIVLCEAILALSHYGYKSEAKNIINLIENKHLAQNPFLNDIFYATKGFWIYYFEDKENGHRIIKNFFKMRHLIDQPATTKFFHEKYLKYIDTNDSINLPSLSYL</sequence>
<proteinExistence type="predicted"/>
<dbReference type="EMBL" id="AVFE01000035">
    <property type="protein sequence ID" value="ETD04219.1"/>
    <property type="molecule type" value="Genomic_DNA"/>
</dbReference>
<protein>
    <recommendedName>
        <fullName evidence="1">HTH cro/C1-type domain-containing protein</fullName>
    </recommendedName>
</protein>
<feature type="domain" description="HTH cro/C1-type" evidence="1">
    <location>
        <begin position="27"/>
        <end position="63"/>
    </location>
</feature>
<dbReference type="Pfam" id="PF01381">
    <property type="entry name" value="HTH_3"/>
    <property type="match status" value="1"/>
</dbReference>
<gene>
    <name evidence="2" type="ORF">N568_0109115</name>
</gene>
<evidence type="ECO:0000313" key="3">
    <source>
        <dbReference type="Proteomes" id="UP000018692"/>
    </source>
</evidence>
<dbReference type="InterPro" id="IPR001387">
    <property type="entry name" value="Cro/C1-type_HTH"/>
</dbReference>
<organism evidence="2 3">
    <name type="scientific">Lactococcus garvieae TRF1</name>
    <dbReference type="NCBI Taxonomy" id="1380772"/>
    <lineage>
        <taxon>Bacteria</taxon>
        <taxon>Bacillati</taxon>
        <taxon>Bacillota</taxon>
        <taxon>Bacilli</taxon>
        <taxon>Lactobacillales</taxon>
        <taxon>Streptococcaceae</taxon>
        <taxon>Lactococcus</taxon>
    </lineage>
</organism>
<reference evidence="2 3" key="1">
    <citation type="submission" date="2013-07" db="EMBL/GenBank/DDBJ databases">
        <title>Isolation of Lactococcus garvieae strain TRF1 from the fecal material of a timber rattlesnake.</title>
        <authorList>
            <person name="McLaughlin R.W."/>
            <person name="Cochran P.A."/>
            <person name="Dowd S.E."/>
        </authorList>
    </citation>
    <scope>NUCLEOTIDE SEQUENCE [LARGE SCALE GENOMIC DNA]</scope>
    <source>
        <strain evidence="2 3">TRF1</strain>
    </source>
</reference>
<dbReference type="Proteomes" id="UP000018692">
    <property type="component" value="Unassembled WGS sequence"/>
</dbReference>
<dbReference type="InterPro" id="IPR010982">
    <property type="entry name" value="Lambda_DNA-bd_dom_sf"/>
</dbReference>
<dbReference type="Pfam" id="PF21259">
    <property type="entry name" value="Rgg_C"/>
    <property type="match status" value="1"/>
</dbReference>
<dbReference type="NCBIfam" id="TIGR01716">
    <property type="entry name" value="RGG_Cterm"/>
    <property type="match status" value="1"/>
</dbReference>
<dbReference type="PANTHER" id="PTHR37038">
    <property type="entry name" value="TRANSCRIPTIONAL REGULATOR-RELATED"/>
    <property type="match status" value="1"/>
</dbReference>
<dbReference type="CDD" id="cd00093">
    <property type="entry name" value="HTH_XRE"/>
    <property type="match status" value="1"/>
</dbReference>
<dbReference type="PROSITE" id="PS50943">
    <property type="entry name" value="HTH_CROC1"/>
    <property type="match status" value="1"/>
</dbReference>
<dbReference type="GO" id="GO:0003677">
    <property type="term" value="F:DNA binding"/>
    <property type="evidence" value="ECO:0007669"/>
    <property type="project" value="InterPro"/>
</dbReference>
<dbReference type="AlphaFoldDB" id="V8AMN7"/>
<name>V8AMN7_9LACT</name>
<accession>V8AMN7</accession>
<evidence type="ECO:0000259" key="1">
    <source>
        <dbReference type="PROSITE" id="PS50943"/>
    </source>
</evidence>
<dbReference type="InterPro" id="IPR053163">
    <property type="entry name" value="HTH-type_regulator_Rgg"/>
</dbReference>
<dbReference type="SUPFAM" id="SSF47413">
    <property type="entry name" value="lambda repressor-like DNA-binding domains"/>
    <property type="match status" value="1"/>
</dbReference>
<evidence type="ECO:0000313" key="2">
    <source>
        <dbReference type="EMBL" id="ETD04219.1"/>
    </source>
</evidence>
<dbReference type="InterPro" id="IPR010057">
    <property type="entry name" value="Transcription_activator_Rgg_C"/>
</dbReference>
<dbReference type="PATRIC" id="fig|1380772.3.peg.1742"/>
<comment type="caution">
    <text evidence="2">The sequence shown here is derived from an EMBL/GenBank/DDBJ whole genome shotgun (WGS) entry which is preliminary data.</text>
</comment>